<sequence length="477" mass="52827">MAKKGFIQITIIGIAITVIVLGLKSYFYFSNRPVALKEENVQKLEEILVRENTSKLVQEGVIEVGQKPKTIVRESQPSSFNNSKIAVNDDVVQGYPVNCYPRLGFDNHRTEQTFVINPRNNKVMYVNVEYKGIYKSVDGGDTWSFSGKGLKGLPRNDDPSKPCHDLRFHLYIDPSNPDRLLAPGGSAPRRVGEGLGGLSESLDGGATWHQLFTSEMSAYTEAAIIDPINSNIVYVTTSALPQGMDGIDKGNVFVIKGVVYKTADGGKTWNELPTGFFTDMRTPGIFIDAKNSKIVRLATFGLPSGSNVGKKSTNEQWGLLETNDAGLTWTKLGSTLGIGIRYIDVSSVNMNHFFMMASKDNTDKVYYSIDGTLNEPSIMIVNFARYDPHDKTGMRLIGLNLYAEPNDIFESLDGGKTWNVVGKLPESITSDHRATNIVFDPIDTNVIYINSDLARIWRSSDKGNTWRPLLSLDKLEN</sequence>
<dbReference type="GO" id="GO:0010411">
    <property type="term" value="P:xyloglucan metabolic process"/>
    <property type="evidence" value="ECO:0007669"/>
    <property type="project" value="TreeGrafter"/>
</dbReference>
<dbReference type="SUPFAM" id="SSF110296">
    <property type="entry name" value="Oligoxyloglucan reducing end-specific cellobiohydrolase"/>
    <property type="match status" value="2"/>
</dbReference>
<dbReference type="Gene3D" id="2.130.10.10">
    <property type="entry name" value="YVTN repeat-like/Quinoprotein amine dehydrogenase"/>
    <property type="match status" value="2"/>
</dbReference>
<dbReference type="InterPro" id="IPR015943">
    <property type="entry name" value="WD40/YVTN_repeat-like_dom_sf"/>
</dbReference>
<reference evidence="2 3" key="1">
    <citation type="journal article" date="2016" name="Nat. Commun.">
        <title>Thousands of microbial genomes shed light on interconnected biogeochemical processes in an aquifer system.</title>
        <authorList>
            <person name="Anantharaman K."/>
            <person name="Brown C.T."/>
            <person name="Hug L.A."/>
            <person name="Sharon I."/>
            <person name="Castelle C.J."/>
            <person name="Probst A.J."/>
            <person name="Thomas B.C."/>
            <person name="Singh A."/>
            <person name="Wilkins M.J."/>
            <person name="Karaoz U."/>
            <person name="Brodie E.L."/>
            <person name="Williams K.H."/>
            <person name="Hubbard S.S."/>
            <person name="Banfield J.F."/>
        </authorList>
    </citation>
    <scope>NUCLEOTIDE SEQUENCE [LARGE SCALE GENOMIC DNA]</scope>
</reference>
<feature type="transmembrane region" description="Helical" evidence="1">
    <location>
        <begin position="6"/>
        <end position="29"/>
    </location>
</feature>
<gene>
    <name evidence="2" type="ORF">A3A04_01800</name>
</gene>
<evidence type="ECO:0000313" key="2">
    <source>
        <dbReference type="EMBL" id="OGY64828.1"/>
    </source>
</evidence>
<protein>
    <recommendedName>
        <fullName evidence="4">Sortilin N-terminal domain-containing protein</fullName>
    </recommendedName>
</protein>
<dbReference type="PANTHER" id="PTHR43739">
    <property type="entry name" value="XYLOGLUCANASE (EUROFUNG)"/>
    <property type="match status" value="1"/>
</dbReference>
<dbReference type="AlphaFoldDB" id="A0A1G1ZJM6"/>
<evidence type="ECO:0000313" key="3">
    <source>
        <dbReference type="Proteomes" id="UP000178517"/>
    </source>
</evidence>
<dbReference type="CDD" id="cd15482">
    <property type="entry name" value="Sialidase_non-viral"/>
    <property type="match status" value="1"/>
</dbReference>
<dbReference type="EMBL" id="MHJI01000031">
    <property type="protein sequence ID" value="OGY64828.1"/>
    <property type="molecule type" value="Genomic_DNA"/>
</dbReference>
<dbReference type="PANTHER" id="PTHR43739:SF5">
    <property type="entry name" value="EXO-ALPHA-SIALIDASE"/>
    <property type="match status" value="1"/>
</dbReference>
<evidence type="ECO:0000256" key="1">
    <source>
        <dbReference type="SAM" id="Phobius"/>
    </source>
</evidence>
<keyword evidence="1" id="KW-0472">Membrane</keyword>
<dbReference type="InterPro" id="IPR052025">
    <property type="entry name" value="Xyloglucanase_GH74"/>
</dbReference>
<dbReference type="Proteomes" id="UP000178517">
    <property type="component" value="Unassembled WGS sequence"/>
</dbReference>
<comment type="caution">
    <text evidence="2">The sequence shown here is derived from an EMBL/GenBank/DDBJ whole genome shotgun (WGS) entry which is preliminary data.</text>
</comment>
<proteinExistence type="predicted"/>
<evidence type="ECO:0008006" key="4">
    <source>
        <dbReference type="Google" id="ProtNLM"/>
    </source>
</evidence>
<accession>A0A1G1ZJM6</accession>
<organism evidence="2 3">
    <name type="scientific">Candidatus Harrisonbacteria bacterium RIFCSPLOWO2_01_FULL_40_28</name>
    <dbReference type="NCBI Taxonomy" id="1798406"/>
    <lineage>
        <taxon>Bacteria</taxon>
        <taxon>Candidatus Harrisoniibacteriota</taxon>
    </lineage>
</organism>
<keyword evidence="1" id="KW-0812">Transmembrane</keyword>
<keyword evidence="1" id="KW-1133">Transmembrane helix</keyword>
<name>A0A1G1ZJM6_9BACT</name>